<keyword evidence="1" id="KW-0597">Phosphoprotein</keyword>
<dbReference type="RefSeq" id="YP_009179300.1">
    <property type="nucleotide sequence ID" value="NC_028379.1"/>
</dbReference>
<keyword evidence="7" id="KW-0472">Membrane</keyword>
<dbReference type="KEGG" id="vg:26196572"/>
<keyword evidence="3" id="KW-0479">Metal-binding</keyword>
<keyword evidence="5" id="KW-0862">Zinc</keyword>
<evidence type="ECO:0000256" key="4">
    <source>
        <dbReference type="ARBA" id="ARBA00022771"/>
    </source>
</evidence>
<dbReference type="Pfam" id="PF02718">
    <property type="entry name" value="Herpes_UL31"/>
    <property type="match status" value="1"/>
</dbReference>
<dbReference type="GO" id="GO:0046765">
    <property type="term" value="P:viral budding from nuclear membrane"/>
    <property type="evidence" value="ECO:0007669"/>
    <property type="project" value="InterPro"/>
</dbReference>
<organism evidence="9 10">
    <name type="scientific">Elephant endotheliotropic herpesvirus 4</name>
    <dbReference type="NCBI Taxonomy" id="548914"/>
    <lineage>
        <taxon>Viruses</taxon>
        <taxon>Duplodnaviria</taxon>
        <taxon>Heunggongvirae</taxon>
        <taxon>Peploviricota</taxon>
        <taxon>Herviviricetes</taxon>
        <taxon>Herpesvirales</taxon>
        <taxon>Orthoherpesviridae</taxon>
        <taxon>Betaherpesvirinae</taxon>
        <taxon>Proboscivirus</taxon>
    </lineage>
</organism>
<feature type="region of interest" description="Disordered" evidence="8">
    <location>
        <begin position="1"/>
        <end position="26"/>
    </location>
</feature>
<evidence type="ECO:0000256" key="3">
    <source>
        <dbReference type="ARBA" id="ARBA00022723"/>
    </source>
</evidence>
<dbReference type="OrthoDB" id="10697at10239"/>
<accession>A0A0S1TPK4</accession>
<dbReference type="EMBL" id="KT832477">
    <property type="protein sequence ID" value="ALM25983.1"/>
    <property type="molecule type" value="Genomic_DNA"/>
</dbReference>
<reference evidence="9 10" key="5">
    <citation type="journal article" date="2016" name="MSphere">
        <title>Comparison of the Gene Coding Contents and Other Unusual Features of the GC-Rich and AT-Rich Branch Probosciviruses.</title>
        <authorList>
            <person name="Ling P.D."/>
            <person name="Long S.Y."/>
            <person name="Zong J.C."/>
            <person name="Heaggans S.Y."/>
            <person name="Qin X."/>
            <person name="Hayward G.S."/>
        </authorList>
    </citation>
    <scope>NUCLEOTIDE SEQUENCE [LARGE SCALE GENOMIC DNA]</scope>
    <source>
        <strain evidence="9">North American NAP69</strain>
    </source>
</reference>
<reference evidence="9 10" key="4">
    <citation type="journal article" date="2016" name="MSphere">
        <title>Complete Genome Sequence of Elephant Endotheliotropic Herpesvirus 4, the First Example of a GC-Rich Branch Proboscivirus.</title>
        <authorList>
            <person name="Ling P.D."/>
            <person name="Long S.Y."/>
            <person name="Fuery A."/>
            <person name="Peng R.S."/>
            <person name="Heaggans S.Y."/>
            <person name="Qin X."/>
            <person name="Worley K.C."/>
            <person name="Dugan S."/>
            <person name="Hayward G.S."/>
        </authorList>
    </citation>
    <scope>NUCLEOTIDE SEQUENCE [LARGE SCALE GENOMIC DNA]</scope>
    <source>
        <strain evidence="9">North American NAP69</strain>
    </source>
</reference>
<dbReference type="Proteomes" id="UP000161618">
    <property type="component" value="Segment"/>
</dbReference>
<dbReference type="GO" id="GO:0008270">
    <property type="term" value="F:zinc ion binding"/>
    <property type="evidence" value="ECO:0007669"/>
    <property type="project" value="UniProtKB-KW"/>
</dbReference>
<gene>
    <name evidence="9" type="primary">U37</name>
</gene>
<evidence type="ECO:0000256" key="2">
    <source>
        <dbReference type="ARBA" id="ARBA00022562"/>
    </source>
</evidence>
<reference evidence="10" key="2">
    <citation type="journal article" date="2011" name="Vet. Microbiol.">
        <title>Detection and evaluation of novel herpesviruses in routine and pathological samples from Asian and African elephants: identification of two new probosciviruses (EEHV5 and EEHV6) and two new gammaherpesviruses (EGHV3B and EGHV5).</title>
        <authorList>
            <person name="Latimer E"/>
            <person name="Zong JC"/>
            <person name="Heaggans SY"/>
            <person name="Richman LK"/>
            <person name="Hayward GS."/>
        </authorList>
    </citation>
    <scope>NUCLEOTIDE SEQUENCE [LARGE SCALE GENOMIC DNA]</scope>
</reference>
<name>A0A0S1TPK4_9BETA</name>
<evidence type="ECO:0000313" key="10">
    <source>
        <dbReference type="Proteomes" id="UP000161618"/>
    </source>
</evidence>
<evidence type="ECO:0000256" key="1">
    <source>
        <dbReference type="ARBA" id="ARBA00022553"/>
    </source>
</evidence>
<evidence type="ECO:0000313" key="9">
    <source>
        <dbReference type="EMBL" id="ALM25983.1"/>
    </source>
</evidence>
<keyword evidence="6" id="KW-1043">Host membrane</keyword>
<evidence type="ECO:0000256" key="7">
    <source>
        <dbReference type="ARBA" id="ARBA00023136"/>
    </source>
</evidence>
<dbReference type="InterPro" id="IPR021152">
    <property type="entry name" value="Herpes_UL31"/>
</dbReference>
<keyword evidence="2" id="KW-1048">Host nucleus</keyword>
<sequence>MSKIKSFKTTSRARHGRSSSSSSRVTPYNLKDLHRLFTKHPDLETKYLNSISLPITGKEQIYFPYEFTSHRNNTCLDFSPYGNQQISKTTCATCEAPRQYTTVSDSLVAYLEQVHHVMKYRTLYCSLQKDRRLFPIYTRFPHVFQIWYLIQCEIPENFPIVYLEPDNATPHLCIVFEKPSLHISCHVISQILQVCEFCDIALQMHRDHLALHVRTFGYKASSATVNAEVLQHKIDEMDISDDVKECYAKFYSLLVACKVITETVNNSN</sequence>
<keyword evidence="10" id="KW-1185">Reference proteome</keyword>
<evidence type="ECO:0000256" key="6">
    <source>
        <dbReference type="ARBA" id="ARBA00022870"/>
    </source>
</evidence>
<dbReference type="GeneID" id="26196572"/>
<evidence type="ECO:0000256" key="8">
    <source>
        <dbReference type="SAM" id="MobiDB-lite"/>
    </source>
</evidence>
<proteinExistence type="predicted"/>
<evidence type="ECO:0000256" key="5">
    <source>
        <dbReference type="ARBA" id="ARBA00022833"/>
    </source>
</evidence>
<keyword evidence="4" id="KW-0863">Zinc-finger</keyword>
<reference evidence="10" key="1">
    <citation type="journal article" date="2009" name="Vet. Pathol.">
        <title>Clinico-pathologic features of fatal disease attributed to new variants of endotheliotropic herpesviruses in two Asian elephants (Elephas maximus).</title>
        <authorList>
            <person name="Garner M.M."/>
            <person name="Helmick K."/>
            <person name="Ochsenreiter J."/>
            <person name="Richman L.K."/>
            <person name="Latimer E."/>
            <person name="Wise A.G."/>
            <person name="Maes R.K."/>
            <person name="Kiupel M."/>
            <person name="Nordhausen R.W."/>
            <person name="Zong J.C."/>
            <person name="Hayward G.S."/>
        </authorList>
    </citation>
    <scope>NUCLEOTIDE SEQUENCE [LARGE SCALE GENOMIC DNA]</scope>
</reference>
<reference evidence="10" key="3">
    <citation type="journal article" date="2014" name="J. Virol.">
        <title>Comparative genome analysis of four elephant endotheliotropic herpesviruses, EEHV3, EEHV4, EEHV5, and EEHV6, from cases of hemorrhagic disease or viremia.</title>
        <authorList>
            <person name="Zong JC"/>
            <person name="Latimer EM"/>
            <person name="Long SY"/>
            <person name="Richman LK"/>
            <person name="Heaggans SY"/>
            <person name="Hayward GS."/>
        </authorList>
    </citation>
    <scope>NUCLEOTIDE SEQUENCE [LARGE SCALE GENOMIC DNA]</scope>
</reference>
<protein>
    <submittedName>
        <fullName evidence="9">Docking protein</fullName>
    </submittedName>
</protein>